<reference evidence="1" key="1">
    <citation type="submission" date="2019-07" db="EMBL/GenBank/DDBJ databases">
        <authorList>
            <person name="Weber M."/>
            <person name="Kostadinov I."/>
            <person name="Kostadinov D I."/>
        </authorList>
    </citation>
    <scope>NUCLEOTIDE SEQUENCE</scope>
    <source>
        <strain evidence="1">Gfbio:sag-sample-m06:053724c1-46a9-4a36-b237-ea2bf867836b</strain>
    </source>
</reference>
<evidence type="ECO:0000313" key="1">
    <source>
        <dbReference type="EMBL" id="VUX56043.1"/>
    </source>
</evidence>
<protein>
    <submittedName>
        <fullName evidence="1">Uncharacterized protein</fullName>
    </submittedName>
</protein>
<sequence length="55" mass="5694">MPLLAVPGLLDACGAGDTGLHRETGCPGAAQTLGGRYKNDYSSLVKMTIIKNYGP</sequence>
<gene>
    <name evidence="1" type="ORF">JTBM06_V1_250003</name>
</gene>
<dbReference type="AlphaFoldDB" id="A0A7D9H6B0"/>
<name>A0A7D9H6B0_9GAMM</name>
<organism evidence="1">
    <name type="scientific">uncultured Woeseiaceae bacterium</name>
    <dbReference type="NCBI Taxonomy" id="1983305"/>
    <lineage>
        <taxon>Bacteria</taxon>
        <taxon>Pseudomonadati</taxon>
        <taxon>Pseudomonadota</taxon>
        <taxon>Gammaproteobacteria</taxon>
        <taxon>Woeseiales</taxon>
        <taxon>Woeseiaceae</taxon>
        <taxon>environmental samples</taxon>
    </lineage>
</organism>
<accession>A0A7D9H6B0</accession>
<dbReference type="EMBL" id="LR633967">
    <property type="protein sequence ID" value="VUX56043.1"/>
    <property type="molecule type" value="Genomic_DNA"/>
</dbReference>
<proteinExistence type="predicted"/>